<gene>
    <name evidence="1" type="ORF">L6452_10007</name>
</gene>
<evidence type="ECO:0000313" key="1">
    <source>
        <dbReference type="EMBL" id="KAI3747533.1"/>
    </source>
</evidence>
<protein>
    <submittedName>
        <fullName evidence="1">Uncharacterized protein</fullName>
    </submittedName>
</protein>
<comment type="caution">
    <text evidence="1">The sequence shown here is derived from an EMBL/GenBank/DDBJ whole genome shotgun (WGS) entry which is preliminary data.</text>
</comment>
<dbReference type="Proteomes" id="UP001055879">
    <property type="component" value="Linkage Group LG03"/>
</dbReference>
<accession>A0ACB9DLH9</accession>
<organism evidence="1 2">
    <name type="scientific">Arctium lappa</name>
    <name type="common">Greater burdock</name>
    <name type="synonym">Lappa major</name>
    <dbReference type="NCBI Taxonomy" id="4217"/>
    <lineage>
        <taxon>Eukaryota</taxon>
        <taxon>Viridiplantae</taxon>
        <taxon>Streptophyta</taxon>
        <taxon>Embryophyta</taxon>
        <taxon>Tracheophyta</taxon>
        <taxon>Spermatophyta</taxon>
        <taxon>Magnoliopsida</taxon>
        <taxon>eudicotyledons</taxon>
        <taxon>Gunneridae</taxon>
        <taxon>Pentapetalae</taxon>
        <taxon>asterids</taxon>
        <taxon>campanulids</taxon>
        <taxon>Asterales</taxon>
        <taxon>Asteraceae</taxon>
        <taxon>Carduoideae</taxon>
        <taxon>Cardueae</taxon>
        <taxon>Arctiinae</taxon>
        <taxon>Arctium</taxon>
    </lineage>
</organism>
<reference evidence="2" key="1">
    <citation type="journal article" date="2022" name="Mol. Ecol. Resour.">
        <title>The genomes of chicory, endive, great burdock and yacon provide insights into Asteraceae palaeo-polyploidization history and plant inulin production.</title>
        <authorList>
            <person name="Fan W."/>
            <person name="Wang S."/>
            <person name="Wang H."/>
            <person name="Wang A."/>
            <person name="Jiang F."/>
            <person name="Liu H."/>
            <person name="Zhao H."/>
            <person name="Xu D."/>
            <person name="Zhang Y."/>
        </authorList>
    </citation>
    <scope>NUCLEOTIDE SEQUENCE [LARGE SCALE GENOMIC DNA]</scope>
    <source>
        <strain evidence="2">cv. Niubang</strain>
    </source>
</reference>
<name>A0ACB9DLH9_ARCLA</name>
<proteinExistence type="predicted"/>
<reference evidence="1 2" key="2">
    <citation type="journal article" date="2022" name="Mol. Ecol. Resour.">
        <title>The genomes of chicory, endive, great burdock and yacon provide insights into Asteraceae paleo-polyploidization history and plant inulin production.</title>
        <authorList>
            <person name="Fan W."/>
            <person name="Wang S."/>
            <person name="Wang H."/>
            <person name="Wang A."/>
            <person name="Jiang F."/>
            <person name="Liu H."/>
            <person name="Zhao H."/>
            <person name="Xu D."/>
            <person name="Zhang Y."/>
        </authorList>
    </citation>
    <scope>NUCLEOTIDE SEQUENCE [LARGE SCALE GENOMIC DNA]</scope>
    <source>
        <strain evidence="2">cv. Niubang</strain>
    </source>
</reference>
<sequence length="169" mass="18575">MVDSGYDDCPSVLLILLSVGSLLVCSYGFIDCLMCFKCSRLATGLLRVDDVTVFGNHDSCPVSVDFCKVDGLLSWTGSDPLRIVSNASEFGLDVEDYVIDPLKQNCLEKDKKNIGWSPQFRTVVASVLDVVLDVDPLVNGLVRIYGFVMEMTHGKGFVLEEKNDKGRTP</sequence>
<evidence type="ECO:0000313" key="2">
    <source>
        <dbReference type="Proteomes" id="UP001055879"/>
    </source>
</evidence>
<dbReference type="EMBL" id="CM042049">
    <property type="protein sequence ID" value="KAI3747533.1"/>
    <property type="molecule type" value="Genomic_DNA"/>
</dbReference>
<keyword evidence="2" id="KW-1185">Reference proteome</keyword>